<evidence type="ECO:0000259" key="8">
    <source>
        <dbReference type="Pfam" id="PF01619"/>
    </source>
</evidence>
<feature type="domain" description="Proline dehydrogenase" evidence="8">
    <location>
        <begin position="196"/>
        <end position="496"/>
    </location>
</feature>
<evidence type="ECO:0000259" key="7">
    <source>
        <dbReference type="Pfam" id="PF00171"/>
    </source>
</evidence>
<gene>
    <name evidence="10" type="ORF">C9I99_12570</name>
</gene>
<dbReference type="EMBL" id="PYMH01000005">
    <property type="protein sequence ID" value="PSU33600.1"/>
    <property type="molecule type" value="Genomic_DNA"/>
</dbReference>
<evidence type="ECO:0000256" key="5">
    <source>
        <dbReference type="PIRNR" id="PIRNR000197"/>
    </source>
</evidence>
<dbReference type="Pfam" id="PF14850">
    <property type="entry name" value="Pro_dh-DNA_bdg"/>
    <property type="match status" value="1"/>
</dbReference>
<dbReference type="Gene3D" id="3.20.20.220">
    <property type="match status" value="1"/>
</dbReference>
<feature type="active site" evidence="6">
    <location>
        <position position="850"/>
    </location>
</feature>
<comment type="similarity">
    <text evidence="5">In the N-terminal section; belongs to the proline dehydrogenase family.</text>
</comment>
<evidence type="ECO:0000256" key="6">
    <source>
        <dbReference type="PIRSR" id="PIRSR000197-1"/>
    </source>
</evidence>
<dbReference type="GO" id="GO:0010133">
    <property type="term" value="P:L-proline catabolic process to L-glutamate"/>
    <property type="evidence" value="ECO:0007669"/>
    <property type="project" value="UniProtKB-UniRule"/>
</dbReference>
<keyword evidence="5" id="KW-0804">Transcription</keyword>
<comment type="caution">
    <text evidence="10">The sequence shown here is derived from an EMBL/GenBank/DDBJ whole genome shotgun (WGS) entry which is preliminary data.</text>
</comment>
<keyword evidence="11" id="KW-1185">Reference proteome</keyword>
<keyword evidence="5" id="KW-0678">Repressor</keyword>
<protein>
    <recommendedName>
        <fullName evidence="5">Bifunctional protein PutA</fullName>
    </recommendedName>
    <domain>
        <recommendedName>
            <fullName evidence="5">Proline dehydrogenase</fullName>
            <ecNumber evidence="5">1.5.5.2</ecNumber>
        </recommendedName>
        <alternativeName>
            <fullName evidence="5">Proline oxidase</fullName>
        </alternativeName>
    </domain>
    <domain>
        <recommendedName>
            <fullName evidence="5">Delta-1-pyrroline-5-carboxylate dehydrogenase</fullName>
            <shortName evidence="5">P5C dehydrogenase</shortName>
            <ecNumber evidence="5">1.2.1.88</ecNumber>
        </recommendedName>
        <alternativeName>
            <fullName evidence="5">L-glutamate gamma-semialdehyde dehydrogenase</fullName>
        </alternativeName>
    </domain>
</protein>
<evidence type="ECO:0000256" key="1">
    <source>
        <dbReference type="ARBA" id="ARBA00004786"/>
    </source>
</evidence>
<dbReference type="InterPro" id="IPR016162">
    <property type="entry name" value="Ald_DH_N"/>
</dbReference>
<name>A0A2T3IYC9_9GAMM</name>
<dbReference type="PROSITE" id="PS00070">
    <property type="entry name" value="ALDEHYDE_DEHYDR_CYS"/>
    <property type="match status" value="1"/>
</dbReference>
<dbReference type="UniPathway" id="UPA00261">
    <property type="reaction ID" value="UER00373"/>
</dbReference>
<comment type="cofactor">
    <cofactor evidence="5">
        <name>FAD</name>
        <dbReference type="ChEBI" id="CHEBI:57692"/>
    </cofactor>
</comment>
<dbReference type="InterPro" id="IPR016163">
    <property type="entry name" value="Ald_DH_C"/>
</dbReference>
<comment type="function">
    <text evidence="5">Oxidizes proline to glutamate for use as a carbon and nitrogen source.</text>
</comment>
<dbReference type="AlphaFoldDB" id="A0A2T3IYC9"/>
<dbReference type="RefSeq" id="WP_107349234.1">
    <property type="nucleotide sequence ID" value="NZ_PYMH01000005.1"/>
</dbReference>
<dbReference type="InterPro" id="IPR025703">
    <property type="entry name" value="Bifunct_PutA"/>
</dbReference>
<dbReference type="SUPFAM" id="SSF53720">
    <property type="entry name" value="ALDH-like"/>
    <property type="match status" value="1"/>
</dbReference>
<feature type="active site" evidence="6">
    <location>
        <position position="816"/>
    </location>
</feature>
<accession>A0A2T3IYC9</accession>
<dbReference type="SUPFAM" id="SSF81935">
    <property type="entry name" value="N-terminal domain of bifunctional PutA protein"/>
    <property type="match status" value="1"/>
</dbReference>
<evidence type="ECO:0000256" key="3">
    <source>
        <dbReference type="ARBA" id="ARBA00023027"/>
    </source>
</evidence>
<dbReference type="FunFam" id="3.40.309.10:FF:000005">
    <property type="entry name" value="1-pyrroline-5-carboxylate dehydrogenase 1"/>
    <property type="match status" value="1"/>
</dbReference>
<dbReference type="NCBIfam" id="NF008869">
    <property type="entry name" value="PRK11904.1"/>
    <property type="match status" value="1"/>
</dbReference>
<keyword evidence="3 5" id="KW-0520">NAD</keyword>
<dbReference type="GO" id="GO:0009898">
    <property type="term" value="C:cytoplasmic side of plasma membrane"/>
    <property type="evidence" value="ECO:0007669"/>
    <property type="project" value="TreeGrafter"/>
</dbReference>
<dbReference type="SUPFAM" id="SSF51730">
    <property type="entry name" value="FAD-linked oxidoreductase"/>
    <property type="match status" value="1"/>
</dbReference>
<dbReference type="Pfam" id="PF01619">
    <property type="entry name" value="Pro_dh"/>
    <property type="match status" value="1"/>
</dbReference>
<evidence type="ECO:0000256" key="2">
    <source>
        <dbReference type="ARBA" id="ARBA00023002"/>
    </source>
</evidence>
<evidence type="ECO:0000313" key="11">
    <source>
        <dbReference type="Proteomes" id="UP000241222"/>
    </source>
</evidence>
<keyword evidence="5" id="KW-0285">Flavoprotein</keyword>
<dbReference type="CDD" id="cd07125">
    <property type="entry name" value="ALDH_PutA-P5CDH"/>
    <property type="match status" value="1"/>
</dbReference>
<dbReference type="PANTHER" id="PTHR42862">
    <property type="entry name" value="DELTA-1-PYRROLINE-5-CARBOXYLATE DEHYDROGENASE 1, ISOFORM A-RELATED"/>
    <property type="match status" value="1"/>
</dbReference>
<dbReference type="PANTHER" id="PTHR42862:SF1">
    <property type="entry name" value="DELTA-1-PYRROLINE-5-CARBOXYLATE DEHYDROGENASE 2, ISOFORM A-RELATED"/>
    <property type="match status" value="1"/>
</dbReference>
<sequence>MFNAAEVLQPGFIERPLDELWSLISPLYSVDESQWLAQLMPLAEPTAQERQFTSEQATSLIERVRADQNAIQMIDALLLEYSLDTKEGILLMCLAEALMRIPDAATADALIRDKLSVADWKSHLKSSDSLFVNASTWGLMLTGKVVSLDAKEDGTPSHVINRLVNKMSEPVIRQAMNQAMKIMGHQFVLGRTIAEAMKNGKSKRDQGFTYSFDMLGEAALTAQDAQKYFKDYVMAVEAVGRDSYASDSGSNTRSPDPTVSIKLSALHPRYDVANEGRVLDEMYESVLSLLKRARELNVGITIDAEEADRLELSLKLFEKLYRSDEVKGWGRFGLVIQAYSKRALPVLAWLAALAKEQGDVIPLRLVKGAYWDSELKLSQQSGFSAYPVFTRKEATDASYLACARFLLASHLNGLIYPQFASHNAHTVSAVMAMAQSHRNFEFQRLHGMGDALYNHVMEMHQTNVRIYAPVGSHKDLLPYLVRRLLENGANSSFVHRLVDANCPVESLIQHPVDTLKSRPTLHNSLIPLPPQIFGDERKNSAGINIDIASQWQPFSESVQAFAHHQWQAGPIINGVAVIDSESTVAVTAPYDRRESVGTVAFANQEQVKQAIAIAADTFPQWSCRPASERAECLQRLADLLEAHTGELVALCHREAGKTIQDGIDEIREAVDFCRFYANQASQEFALPKPVMGFDGTTRQLSYQGRGVFACISPWNFPLAIFLGQVSAALAAGNTVVAKPAEQTSLIAFRAIELMLEAGVPAGAIQLLPGTGAEVGAPLTGDTRIAGVAFTGSTETAQRINRSLAARDCEPVPFIAETGGQNAMIVDSTALPEQVVRDVVRSAFASAGQRCSALRVLFIQQDIADRVIGLIKGAMAELSVGRPELHSTDVGPVIDKTARDKLLTHIQSLKNQAKLVAQADIPASCQHGDFVPPSAFEIPSIDVLKNENFGPILHIVRFKASELDQVIDQINHSGFGLTMGVHSRNERTYSHIERRARVGNCYINRDQVGAVVGVQPFGGQGLSGTGPKAGGPHYLYRFTQDCVEA</sequence>
<dbReference type="InterPro" id="IPR015590">
    <property type="entry name" value="Aldehyde_DH_dom"/>
</dbReference>
<proteinExistence type="inferred from homology"/>
<keyword evidence="5" id="KW-0642">Proline metabolism</keyword>
<dbReference type="InterPro" id="IPR050485">
    <property type="entry name" value="Proline_metab_enzyme"/>
</dbReference>
<evidence type="ECO:0000256" key="4">
    <source>
        <dbReference type="ARBA" id="ARBA00048142"/>
    </source>
</evidence>
<evidence type="ECO:0000313" key="10">
    <source>
        <dbReference type="EMBL" id="PSU33600.1"/>
    </source>
</evidence>
<comment type="pathway">
    <text evidence="5">Amino-acid degradation; L-proline degradation into L-glutamate; L-glutamate from L-proline: step 1/2.</text>
</comment>
<dbReference type="GO" id="GO:0003700">
    <property type="term" value="F:DNA-binding transcription factor activity"/>
    <property type="evidence" value="ECO:0007669"/>
    <property type="project" value="InterPro"/>
</dbReference>
<dbReference type="EC" id="1.5.5.2" evidence="5"/>
<keyword evidence="5" id="KW-0805">Transcription regulation</keyword>
<comment type="catalytic activity">
    <reaction evidence="4 5">
        <text>L-glutamate 5-semialdehyde + NAD(+) + H2O = L-glutamate + NADH + 2 H(+)</text>
        <dbReference type="Rhea" id="RHEA:30235"/>
        <dbReference type="ChEBI" id="CHEBI:15377"/>
        <dbReference type="ChEBI" id="CHEBI:15378"/>
        <dbReference type="ChEBI" id="CHEBI:29985"/>
        <dbReference type="ChEBI" id="CHEBI:57540"/>
        <dbReference type="ChEBI" id="CHEBI:57945"/>
        <dbReference type="ChEBI" id="CHEBI:58066"/>
        <dbReference type="EC" id="1.2.1.88"/>
    </reaction>
</comment>
<dbReference type="Gene3D" id="1.20.5.460">
    <property type="entry name" value="Single helix bin"/>
    <property type="match status" value="1"/>
</dbReference>
<dbReference type="InterPro" id="IPR016160">
    <property type="entry name" value="Ald_DH_CS_CYS"/>
</dbReference>
<dbReference type="InterPro" id="IPR029041">
    <property type="entry name" value="FAD-linked_oxidoreductase-like"/>
</dbReference>
<keyword evidence="5" id="KW-0274">FAD</keyword>
<dbReference type="OrthoDB" id="9812625at2"/>
<evidence type="ECO:0000259" key="9">
    <source>
        <dbReference type="Pfam" id="PF14850"/>
    </source>
</evidence>
<comment type="catalytic activity">
    <reaction evidence="5">
        <text>L-proline + a quinone = (S)-1-pyrroline-5-carboxylate + a quinol + H(+)</text>
        <dbReference type="Rhea" id="RHEA:23784"/>
        <dbReference type="ChEBI" id="CHEBI:15378"/>
        <dbReference type="ChEBI" id="CHEBI:17388"/>
        <dbReference type="ChEBI" id="CHEBI:24646"/>
        <dbReference type="ChEBI" id="CHEBI:60039"/>
        <dbReference type="ChEBI" id="CHEBI:132124"/>
        <dbReference type="EC" id="1.5.5.2"/>
    </reaction>
</comment>
<feature type="domain" description="Proline dehydrogenase PutA" evidence="9">
    <location>
        <begin position="73"/>
        <end position="187"/>
    </location>
</feature>
<reference evidence="10 11" key="1">
    <citation type="submission" date="2018-03" db="EMBL/GenBank/DDBJ databases">
        <title>Whole genome sequencing of Histamine producing bacteria.</title>
        <authorList>
            <person name="Butler K."/>
        </authorList>
    </citation>
    <scope>NUCLEOTIDE SEQUENCE [LARGE SCALE GENOMIC DNA]</scope>
    <source>
        <strain evidence="10 11">JCM 13586</strain>
    </source>
</reference>
<dbReference type="InterPro" id="IPR016161">
    <property type="entry name" value="Ald_DH/histidinol_DH"/>
</dbReference>
<dbReference type="PIRSF" id="PIRSF000197">
    <property type="entry name" value="Bifunct_PutA"/>
    <property type="match status" value="1"/>
</dbReference>
<dbReference type="Proteomes" id="UP000241222">
    <property type="component" value="Unassembled WGS sequence"/>
</dbReference>
<keyword evidence="5" id="KW-0238">DNA-binding</keyword>
<dbReference type="NCBIfam" id="TIGR01238">
    <property type="entry name" value="D1pyr5carbox3"/>
    <property type="match status" value="1"/>
</dbReference>
<feature type="domain" description="Aldehyde dehydrogenase" evidence="7">
    <location>
        <begin position="580"/>
        <end position="1039"/>
    </location>
</feature>
<dbReference type="InterPro" id="IPR024089">
    <property type="entry name" value="PRODH_PutA_dom_I/II"/>
</dbReference>
<organism evidence="10 11">
    <name type="scientific">Photobacterium lutimaris</name>
    <dbReference type="NCBI Taxonomy" id="388278"/>
    <lineage>
        <taxon>Bacteria</taxon>
        <taxon>Pseudomonadati</taxon>
        <taxon>Pseudomonadota</taxon>
        <taxon>Gammaproteobacteria</taxon>
        <taxon>Vibrionales</taxon>
        <taxon>Vibrionaceae</taxon>
        <taxon>Photobacterium</taxon>
    </lineage>
</organism>
<comment type="similarity">
    <text evidence="5">In the C-terminal section; belongs to the aldehyde dehydrogenase family.</text>
</comment>
<dbReference type="GO" id="GO:0004657">
    <property type="term" value="F:proline dehydrogenase activity"/>
    <property type="evidence" value="ECO:0007669"/>
    <property type="project" value="UniProtKB-UniRule"/>
</dbReference>
<dbReference type="InterPro" id="IPR024082">
    <property type="entry name" value="PRODH_PutA_dom_II"/>
</dbReference>
<dbReference type="InterPro" id="IPR005933">
    <property type="entry name" value="PutA_C"/>
</dbReference>
<dbReference type="EC" id="1.2.1.88" evidence="5"/>
<comment type="pathway">
    <text evidence="1 5">Amino-acid degradation; L-proline degradation into L-glutamate; L-glutamate from L-proline: step 2/2.</text>
</comment>
<keyword evidence="2 5" id="KW-0560">Oxidoreductase</keyword>
<dbReference type="GO" id="GO:0003842">
    <property type="term" value="F:L-glutamate gamma-semialdehyde dehydrogenase activity"/>
    <property type="evidence" value="ECO:0007669"/>
    <property type="project" value="UniProtKB-UniRule"/>
</dbReference>
<dbReference type="InterPro" id="IPR002872">
    <property type="entry name" value="Proline_DH_dom"/>
</dbReference>
<dbReference type="Pfam" id="PF00171">
    <property type="entry name" value="Aldedh"/>
    <property type="match status" value="1"/>
</dbReference>
<dbReference type="GO" id="GO:0003677">
    <property type="term" value="F:DNA binding"/>
    <property type="evidence" value="ECO:0007669"/>
    <property type="project" value="UniProtKB-KW"/>
</dbReference>
<dbReference type="Gene3D" id="3.40.605.10">
    <property type="entry name" value="Aldehyde Dehydrogenase, Chain A, domain 1"/>
    <property type="match status" value="1"/>
</dbReference>
<dbReference type="Gene3D" id="3.40.309.10">
    <property type="entry name" value="Aldehyde Dehydrogenase, Chain A, domain 2"/>
    <property type="match status" value="1"/>
</dbReference>